<sequence>MELFGKYDVVVVGAGITGVVASIRAARQGVKTLLVEGSGVLGGLVTGGRLTKPAGLVNGGIYKELINRAAENGGADNQIRSSKWGSYSGVFDAEVMQRVIIEVIEEANVEVLLHTQVTDVIRNSQQVKGIQIQTKSGTKLVLAKVVIDASGDGDVACLAKAQFLSGRSQDGLMQPITSYFRVLNVDIPSVVQDFKEHIEDMWELNVPEKEGATNEDYVLNFFAAGLTERIENAKKDGFNWIVPRDHMALKAGLIPGELNINATRFHGNGLDERTLSRAEIEIRKQAYNAFDFLKKYVRGFENSIFLEVAPKLGIRETRRIVGEYMLTKADVTNEARFEDAIGLSNCPIDIHEPDGEKLTIIDVGKGYGIPFRCLIPKDVDGLLVAGRCISADDTAFGSTRNTPSCALTGEAAAVGAAYATKNGVLPREVPIKEIQRELSRDNSFLGTPDENHST</sequence>
<dbReference type="GO" id="GO:0046872">
    <property type="term" value="F:metal ion binding"/>
    <property type="evidence" value="ECO:0007669"/>
    <property type="project" value="UniProtKB-KW"/>
</dbReference>
<dbReference type="Proteomes" id="UP000267430">
    <property type="component" value="Unassembled WGS sequence"/>
</dbReference>
<protein>
    <submittedName>
        <fullName evidence="6">FAD-dependent oxidoreductase</fullName>
    </submittedName>
</protein>
<keyword evidence="4" id="KW-0408">Iron</keyword>
<keyword evidence="5" id="KW-0411">Iron-sulfur</keyword>
<keyword evidence="3" id="KW-0560">Oxidoreductase</keyword>
<reference evidence="6 7" key="1">
    <citation type="submission" date="2018-12" db="EMBL/GenBank/DDBJ databases">
        <title>Bacillus chawlae sp. nov., Bacillus glennii sp. nov., and Bacillus saganii sp. nov. Isolated from the Vehicle Assembly Building at Kennedy Space Center where the Viking Spacecraft were Assembled.</title>
        <authorList>
            <person name="Seuylemezian A."/>
            <person name="Vaishampayan P."/>
        </authorList>
    </citation>
    <scope>NUCLEOTIDE SEQUENCE [LARGE SCALE GENOMIC DNA]</scope>
    <source>
        <strain evidence="6 7">L5</strain>
    </source>
</reference>
<dbReference type="InterPro" id="IPR036188">
    <property type="entry name" value="FAD/NAD-bd_sf"/>
</dbReference>
<dbReference type="PANTHER" id="PTHR43498:SF1">
    <property type="entry name" value="COB--COM HETERODISULFIDE REDUCTASE IRON-SULFUR SUBUNIT A"/>
    <property type="match status" value="1"/>
</dbReference>
<evidence type="ECO:0000256" key="3">
    <source>
        <dbReference type="ARBA" id="ARBA00023002"/>
    </source>
</evidence>
<keyword evidence="7" id="KW-1185">Reference proteome</keyword>
<evidence type="ECO:0000256" key="4">
    <source>
        <dbReference type="ARBA" id="ARBA00023004"/>
    </source>
</evidence>
<name>A0A3S0U2L0_9BACI</name>
<dbReference type="SUPFAM" id="SSF51905">
    <property type="entry name" value="FAD/NAD(P)-binding domain"/>
    <property type="match status" value="1"/>
</dbReference>
<organism evidence="6 7">
    <name type="scientific">Peribacillus cavernae</name>
    <dbReference type="NCBI Taxonomy" id="1674310"/>
    <lineage>
        <taxon>Bacteria</taxon>
        <taxon>Bacillati</taxon>
        <taxon>Bacillota</taxon>
        <taxon>Bacilli</taxon>
        <taxon>Bacillales</taxon>
        <taxon>Bacillaceae</taxon>
        <taxon>Peribacillus</taxon>
    </lineage>
</organism>
<dbReference type="AlphaFoldDB" id="A0A3S0U2L0"/>
<keyword evidence="1" id="KW-0004">4Fe-4S</keyword>
<evidence type="ECO:0000313" key="6">
    <source>
        <dbReference type="EMBL" id="RUQ32801.1"/>
    </source>
</evidence>
<dbReference type="GO" id="GO:0051539">
    <property type="term" value="F:4 iron, 4 sulfur cluster binding"/>
    <property type="evidence" value="ECO:0007669"/>
    <property type="project" value="UniProtKB-KW"/>
</dbReference>
<evidence type="ECO:0000256" key="1">
    <source>
        <dbReference type="ARBA" id="ARBA00022485"/>
    </source>
</evidence>
<dbReference type="EMBL" id="RYZZ01000001">
    <property type="protein sequence ID" value="RUQ32801.1"/>
    <property type="molecule type" value="Genomic_DNA"/>
</dbReference>
<evidence type="ECO:0000256" key="2">
    <source>
        <dbReference type="ARBA" id="ARBA00022723"/>
    </source>
</evidence>
<dbReference type="RefSeq" id="WP_126863092.1">
    <property type="nucleotide sequence ID" value="NZ_JAUSTX010000003.1"/>
</dbReference>
<dbReference type="Pfam" id="PF12831">
    <property type="entry name" value="FAD_oxidored"/>
    <property type="match status" value="1"/>
</dbReference>
<evidence type="ECO:0000313" key="7">
    <source>
        <dbReference type="Proteomes" id="UP000267430"/>
    </source>
</evidence>
<evidence type="ECO:0000256" key="5">
    <source>
        <dbReference type="ARBA" id="ARBA00023014"/>
    </source>
</evidence>
<proteinExistence type="predicted"/>
<dbReference type="OrthoDB" id="9777740at2"/>
<dbReference type="GO" id="GO:0016491">
    <property type="term" value="F:oxidoreductase activity"/>
    <property type="evidence" value="ECO:0007669"/>
    <property type="project" value="UniProtKB-KW"/>
</dbReference>
<dbReference type="Gene3D" id="3.50.50.60">
    <property type="entry name" value="FAD/NAD(P)-binding domain"/>
    <property type="match status" value="1"/>
</dbReference>
<dbReference type="InterPro" id="IPR039650">
    <property type="entry name" value="HdrA-like"/>
</dbReference>
<accession>A0A3S0U2L0</accession>
<comment type="caution">
    <text evidence="6">The sequence shown here is derived from an EMBL/GenBank/DDBJ whole genome shotgun (WGS) entry which is preliminary data.</text>
</comment>
<gene>
    <name evidence="6" type="ORF">ELQ35_01575</name>
</gene>
<keyword evidence="2" id="KW-0479">Metal-binding</keyword>
<dbReference type="PANTHER" id="PTHR43498">
    <property type="entry name" value="FERREDOXIN:COB-COM HETERODISULFIDE REDUCTASE SUBUNIT A"/>
    <property type="match status" value="1"/>
</dbReference>